<proteinExistence type="predicted"/>
<name>A0ABP7BQH8_9MICC</name>
<dbReference type="InterPro" id="IPR029058">
    <property type="entry name" value="AB_hydrolase_fold"/>
</dbReference>
<gene>
    <name evidence="2" type="primary">mhpC</name>
    <name evidence="2" type="ORF">GCM10023081_01870</name>
</gene>
<dbReference type="InterPro" id="IPR000073">
    <property type="entry name" value="AB_hydrolase_1"/>
</dbReference>
<sequence length="262" mass="27760">MIHVDEAGSGPALLLLHGAAPGATGKANFGQNLDGFSRTFRTLIADLPGHGASDSLPADGGPQYRRLAAAFDADLEARGIEKVHVVGMATGGAVAVALAALFPERVGKVVLVGPPGSRAHLSPAPSEGIKAIQAYNRGSGPSREKMRAYLELTVHDPGLITEEILDERYNESVRRLGLDGQQSIGATAPGREDVLAYLPEVAAETLVVWGRGNRLQGVEGAFQFLSGLPRAEAHIYDDAGLWVPFEKKDHFEHLVTGFLTRS</sequence>
<dbReference type="EMBL" id="BAABEO010000002">
    <property type="protein sequence ID" value="GAA3666639.1"/>
    <property type="molecule type" value="Genomic_DNA"/>
</dbReference>
<dbReference type="SUPFAM" id="SSF53474">
    <property type="entry name" value="alpha/beta-Hydrolases"/>
    <property type="match status" value="1"/>
</dbReference>
<dbReference type="Proteomes" id="UP001500752">
    <property type="component" value="Unassembled WGS sequence"/>
</dbReference>
<protein>
    <submittedName>
        <fullName evidence="2">2-hydroxy-6-oxonona-2,4-dienedioate hydrolase</fullName>
    </submittedName>
</protein>
<keyword evidence="2" id="KW-0378">Hydrolase</keyword>
<organism evidence="2 3">
    <name type="scientific">Arthrobacter ginkgonis</name>
    <dbReference type="NCBI Taxonomy" id="1630594"/>
    <lineage>
        <taxon>Bacteria</taxon>
        <taxon>Bacillati</taxon>
        <taxon>Actinomycetota</taxon>
        <taxon>Actinomycetes</taxon>
        <taxon>Micrococcales</taxon>
        <taxon>Micrococcaceae</taxon>
        <taxon>Arthrobacter</taxon>
    </lineage>
</organism>
<dbReference type="PANTHER" id="PTHR43798">
    <property type="entry name" value="MONOACYLGLYCEROL LIPASE"/>
    <property type="match status" value="1"/>
</dbReference>
<dbReference type="RefSeq" id="WP_345147778.1">
    <property type="nucleotide sequence ID" value="NZ_BAABEO010000002.1"/>
</dbReference>
<dbReference type="PANTHER" id="PTHR43798:SF33">
    <property type="entry name" value="HYDROLASE, PUTATIVE (AFU_ORTHOLOGUE AFUA_2G14860)-RELATED"/>
    <property type="match status" value="1"/>
</dbReference>
<keyword evidence="3" id="KW-1185">Reference proteome</keyword>
<evidence type="ECO:0000313" key="3">
    <source>
        <dbReference type="Proteomes" id="UP001500752"/>
    </source>
</evidence>
<reference evidence="3" key="1">
    <citation type="journal article" date="2019" name="Int. J. Syst. Evol. Microbiol.">
        <title>The Global Catalogue of Microorganisms (GCM) 10K type strain sequencing project: providing services to taxonomists for standard genome sequencing and annotation.</title>
        <authorList>
            <consortium name="The Broad Institute Genomics Platform"/>
            <consortium name="The Broad Institute Genome Sequencing Center for Infectious Disease"/>
            <person name="Wu L."/>
            <person name="Ma J."/>
        </authorList>
    </citation>
    <scope>NUCLEOTIDE SEQUENCE [LARGE SCALE GENOMIC DNA]</scope>
    <source>
        <strain evidence="3">JCM 30742</strain>
    </source>
</reference>
<dbReference type="PRINTS" id="PR00111">
    <property type="entry name" value="ABHYDROLASE"/>
</dbReference>
<accession>A0ABP7BQH8</accession>
<dbReference type="Pfam" id="PF00561">
    <property type="entry name" value="Abhydrolase_1"/>
    <property type="match status" value="1"/>
</dbReference>
<dbReference type="Gene3D" id="3.40.50.1820">
    <property type="entry name" value="alpha/beta hydrolase"/>
    <property type="match status" value="1"/>
</dbReference>
<dbReference type="GO" id="GO:0016787">
    <property type="term" value="F:hydrolase activity"/>
    <property type="evidence" value="ECO:0007669"/>
    <property type="project" value="UniProtKB-KW"/>
</dbReference>
<feature type="domain" description="AB hydrolase-1" evidence="1">
    <location>
        <begin position="11"/>
        <end position="123"/>
    </location>
</feature>
<comment type="caution">
    <text evidence="2">The sequence shown here is derived from an EMBL/GenBank/DDBJ whole genome shotgun (WGS) entry which is preliminary data.</text>
</comment>
<evidence type="ECO:0000259" key="1">
    <source>
        <dbReference type="Pfam" id="PF00561"/>
    </source>
</evidence>
<evidence type="ECO:0000313" key="2">
    <source>
        <dbReference type="EMBL" id="GAA3666639.1"/>
    </source>
</evidence>
<dbReference type="InterPro" id="IPR050266">
    <property type="entry name" value="AB_hydrolase_sf"/>
</dbReference>